<dbReference type="SUPFAM" id="SSF57667">
    <property type="entry name" value="beta-beta-alpha zinc fingers"/>
    <property type="match status" value="1"/>
</dbReference>
<evidence type="ECO:0000313" key="5">
    <source>
        <dbReference type="Proteomes" id="UP000054516"/>
    </source>
</evidence>
<keyword evidence="1" id="KW-0862">Zinc</keyword>
<dbReference type="InterPro" id="IPR036236">
    <property type="entry name" value="Znf_C2H2_sf"/>
</dbReference>
<dbReference type="PROSITE" id="PS00028">
    <property type="entry name" value="ZINC_FINGER_C2H2_1"/>
    <property type="match status" value="2"/>
</dbReference>
<dbReference type="InterPro" id="IPR013087">
    <property type="entry name" value="Znf_C2H2_type"/>
</dbReference>
<accession>A0A1W2TKI6</accession>
<feature type="domain" description="C2H2-type" evidence="3">
    <location>
        <begin position="10"/>
        <end position="37"/>
    </location>
</feature>
<feature type="region of interest" description="Disordered" evidence="2">
    <location>
        <begin position="62"/>
        <end position="147"/>
    </location>
</feature>
<keyword evidence="5" id="KW-1185">Reference proteome</keyword>
<dbReference type="Gene3D" id="3.30.160.60">
    <property type="entry name" value="Classic Zinc Finger"/>
    <property type="match status" value="1"/>
</dbReference>
<evidence type="ECO:0000256" key="2">
    <source>
        <dbReference type="SAM" id="MobiDB-lite"/>
    </source>
</evidence>
<proteinExistence type="predicted"/>
<keyword evidence="1" id="KW-0479">Metal-binding</keyword>
<name>A0A1W2TKI6_ROSNE</name>
<keyword evidence="1" id="KW-0863">Zinc-finger</keyword>
<dbReference type="OrthoDB" id="6077919at2759"/>
<evidence type="ECO:0000259" key="3">
    <source>
        <dbReference type="PROSITE" id="PS50157"/>
    </source>
</evidence>
<evidence type="ECO:0000256" key="1">
    <source>
        <dbReference type="PROSITE-ProRule" id="PRU00042"/>
    </source>
</evidence>
<dbReference type="GO" id="GO:0008270">
    <property type="term" value="F:zinc ion binding"/>
    <property type="evidence" value="ECO:0007669"/>
    <property type="project" value="UniProtKB-KW"/>
</dbReference>
<reference evidence="4" key="1">
    <citation type="submission" date="2016-03" db="EMBL/GenBank/DDBJ databases">
        <title>Draft genome sequence of Rosellinia necatrix.</title>
        <authorList>
            <person name="Kanematsu S."/>
        </authorList>
    </citation>
    <scope>NUCLEOTIDE SEQUENCE [LARGE SCALE GENOMIC DNA]</scope>
    <source>
        <strain evidence="4">W97</strain>
    </source>
</reference>
<feature type="compositionally biased region" description="Acidic residues" evidence="2">
    <location>
        <begin position="137"/>
        <end position="147"/>
    </location>
</feature>
<dbReference type="PROSITE" id="PS50157">
    <property type="entry name" value="ZINC_FINGER_C2H2_2"/>
    <property type="match status" value="2"/>
</dbReference>
<dbReference type="EMBL" id="DF977457">
    <property type="protein sequence ID" value="GAP88780.1"/>
    <property type="molecule type" value="Genomic_DNA"/>
</dbReference>
<dbReference type="STRING" id="77044.A0A1W2TKI6"/>
<protein>
    <submittedName>
        <fullName evidence="4">Putative zinc finger C2H2-type protein</fullName>
    </submittedName>
</protein>
<gene>
    <name evidence="4" type="ORF">SAMD00023353_1202110</name>
</gene>
<dbReference type="AlphaFoldDB" id="A0A1W2TKI6"/>
<organism evidence="4">
    <name type="scientific">Rosellinia necatrix</name>
    <name type="common">White root-rot fungus</name>
    <dbReference type="NCBI Taxonomy" id="77044"/>
    <lineage>
        <taxon>Eukaryota</taxon>
        <taxon>Fungi</taxon>
        <taxon>Dikarya</taxon>
        <taxon>Ascomycota</taxon>
        <taxon>Pezizomycotina</taxon>
        <taxon>Sordariomycetes</taxon>
        <taxon>Xylariomycetidae</taxon>
        <taxon>Xylariales</taxon>
        <taxon>Xylariaceae</taxon>
        <taxon>Rosellinia</taxon>
    </lineage>
</organism>
<evidence type="ECO:0000313" key="4">
    <source>
        <dbReference type="EMBL" id="GAP88780.1"/>
    </source>
</evidence>
<sequence>MTPLAAAKKFICTDCPAEFSRKDHAKRHKLSHERPEFACPHANCGLLFHRRDVLRRHEAVHRPENAERRRRPRRGPLPLALPRSERRQRQRPLPPSESRGTQSAPVAECNSTREHNGFNALDGQMNSSREWDNSHEGDEEEDDEDDVDPACLCHVHNGTVCVPCSSELIRLAEGRIPAESQEAIKFCMTHYIQSQLKWFPFILPSSLRMGWLHTGRALILAALGARGIKEYKTLSAELWGEAVRRVEPRVFSSASGAGLLRNFQTKILIVEYLQWSEDNRFPLWARPMLEEMAHREAYDLMDMLIDVSRESAADASVEYELRREEIRWTLWKFYCAMTRATLLDIKLHPPRLFQTLELPGSPNEILALSRCSDGGDSTDFVGSVYHGCGLTLPQVLSALIADDHSRIALPDMLSMTGQDIVLHAILYLSDNMVESPTDDEVTGRDPLGWRVETRERLYLLVVRWRQCFWVPPEVLWAAPFPEFGRLQSIMFIVYLAVRISQPIRDAMGGLHRQRYAHYAMRCIATIHMNMKNNSLIEIAAKGRWFFDGAAARSGGLTAKYTVEWFRDRAIFGFGDEDIEFLQDLESVMAHYSYVGSYSGVSYSPTRLAQLERSVQHLWTTILGTDTWLSGHSEGILLSGRS</sequence>
<dbReference type="Proteomes" id="UP000054516">
    <property type="component" value="Unassembled WGS sequence"/>
</dbReference>
<feature type="domain" description="C2H2-type" evidence="3">
    <location>
        <begin position="37"/>
        <end position="66"/>
    </location>
</feature>
<dbReference type="SMART" id="SM00355">
    <property type="entry name" value="ZnF_C2H2"/>
    <property type="match status" value="2"/>
</dbReference>